<evidence type="ECO:0000256" key="2">
    <source>
        <dbReference type="ARBA" id="ARBA00022723"/>
    </source>
</evidence>
<evidence type="ECO:0000313" key="7">
    <source>
        <dbReference type="EMBL" id="MTT76018.1"/>
    </source>
</evidence>
<dbReference type="InterPro" id="IPR001261">
    <property type="entry name" value="ArgE/DapE_CS"/>
</dbReference>
<feature type="active site" evidence="5">
    <location>
        <position position="85"/>
    </location>
</feature>
<evidence type="ECO:0000313" key="8">
    <source>
        <dbReference type="EMBL" id="MTU04081.1"/>
    </source>
</evidence>
<proteinExistence type="predicted"/>
<dbReference type="InterPro" id="IPR002933">
    <property type="entry name" value="Peptidase_M20"/>
</dbReference>
<keyword evidence="4" id="KW-0862">Zinc</keyword>
<evidence type="ECO:0000256" key="5">
    <source>
        <dbReference type="PIRSR" id="PIRSR037238-1"/>
    </source>
</evidence>
<dbReference type="Gene3D" id="3.40.630.10">
    <property type="entry name" value="Zn peptidases"/>
    <property type="match status" value="1"/>
</dbReference>
<dbReference type="InterPro" id="IPR050072">
    <property type="entry name" value="Peptidase_M20A"/>
</dbReference>
<dbReference type="Proteomes" id="UP000484547">
    <property type="component" value="Unassembled WGS sequence"/>
</dbReference>
<dbReference type="Pfam" id="PF07687">
    <property type="entry name" value="M20_dimer"/>
    <property type="match status" value="1"/>
</dbReference>
<dbReference type="SUPFAM" id="SSF53187">
    <property type="entry name" value="Zn-dependent exopeptidases"/>
    <property type="match status" value="1"/>
</dbReference>
<name>A0A7X2XG02_9FIRM</name>
<dbReference type="GO" id="GO:0046872">
    <property type="term" value="F:metal ion binding"/>
    <property type="evidence" value="ECO:0007669"/>
    <property type="project" value="UniProtKB-KW"/>
</dbReference>
<dbReference type="EMBL" id="WNBM01000004">
    <property type="protein sequence ID" value="MTT76018.1"/>
    <property type="molecule type" value="Genomic_DNA"/>
</dbReference>
<dbReference type="InterPro" id="IPR017150">
    <property type="entry name" value="Pept_M20_glutamate_carboxypep"/>
</dbReference>
<evidence type="ECO:0000256" key="3">
    <source>
        <dbReference type="ARBA" id="ARBA00022801"/>
    </source>
</evidence>
<dbReference type="OrthoDB" id="9783294at2"/>
<dbReference type="EMBL" id="WNBW01000004">
    <property type="protein sequence ID" value="MTU04081.1"/>
    <property type="molecule type" value="Genomic_DNA"/>
</dbReference>
<gene>
    <name evidence="7" type="ORF">GMD11_07065</name>
    <name evidence="8" type="ORF">GMD18_06715</name>
</gene>
<accession>A0A7X2XG02</accession>
<evidence type="ECO:0000256" key="1">
    <source>
        <dbReference type="ARBA" id="ARBA00001947"/>
    </source>
</evidence>
<keyword evidence="2" id="KW-0479">Metal-binding</keyword>
<keyword evidence="3 7" id="KW-0378">Hydrolase</keyword>
<dbReference type="CDD" id="cd03885">
    <property type="entry name" value="M20_CPDG2"/>
    <property type="match status" value="1"/>
</dbReference>
<dbReference type="SUPFAM" id="SSF55031">
    <property type="entry name" value="Bacterial exopeptidase dimerisation domain"/>
    <property type="match status" value="1"/>
</dbReference>
<dbReference type="PIRSF" id="PIRSF037238">
    <property type="entry name" value="Carboxypeptidase_G2"/>
    <property type="match status" value="1"/>
</dbReference>
<dbReference type="Gene3D" id="3.30.70.360">
    <property type="match status" value="1"/>
</dbReference>
<dbReference type="PANTHER" id="PTHR43808:SF9">
    <property type="entry name" value="BLL0789 PROTEIN"/>
    <property type="match status" value="1"/>
</dbReference>
<evidence type="ECO:0000313" key="9">
    <source>
        <dbReference type="Proteomes" id="UP000443070"/>
    </source>
</evidence>
<dbReference type="Pfam" id="PF01546">
    <property type="entry name" value="Peptidase_M20"/>
    <property type="match status" value="1"/>
</dbReference>
<dbReference type="GO" id="GO:0016787">
    <property type="term" value="F:hydrolase activity"/>
    <property type="evidence" value="ECO:0007669"/>
    <property type="project" value="UniProtKB-KW"/>
</dbReference>
<feature type="active site" description="Proton acceptor" evidence="5">
    <location>
        <position position="145"/>
    </location>
</feature>
<dbReference type="PANTHER" id="PTHR43808">
    <property type="entry name" value="ACETYLORNITHINE DEACETYLASE"/>
    <property type="match status" value="1"/>
</dbReference>
<protein>
    <submittedName>
        <fullName evidence="7">M20/M25/M40 family metallo-hydrolase</fullName>
    </submittedName>
</protein>
<feature type="domain" description="Peptidase M20 dimerisation" evidence="6">
    <location>
        <begin position="182"/>
        <end position="283"/>
    </location>
</feature>
<dbReference type="Proteomes" id="UP000443070">
    <property type="component" value="Unassembled WGS sequence"/>
</dbReference>
<comment type="cofactor">
    <cofactor evidence="1">
        <name>Zn(2+)</name>
        <dbReference type="ChEBI" id="CHEBI:29105"/>
    </cofactor>
</comment>
<evidence type="ECO:0000313" key="10">
    <source>
        <dbReference type="Proteomes" id="UP000484547"/>
    </source>
</evidence>
<keyword evidence="9" id="KW-1185">Reference proteome</keyword>
<evidence type="ECO:0000256" key="4">
    <source>
        <dbReference type="ARBA" id="ARBA00022833"/>
    </source>
</evidence>
<dbReference type="RefSeq" id="WP_155164019.1">
    <property type="nucleotide sequence ID" value="NZ_CATZQN010000005.1"/>
</dbReference>
<dbReference type="AlphaFoldDB" id="A0A7X2XG02"/>
<organism evidence="7 10">
    <name type="scientific">Phascolarctobacterium faecium</name>
    <dbReference type="NCBI Taxonomy" id="33025"/>
    <lineage>
        <taxon>Bacteria</taxon>
        <taxon>Bacillati</taxon>
        <taxon>Bacillota</taxon>
        <taxon>Negativicutes</taxon>
        <taxon>Acidaminococcales</taxon>
        <taxon>Acidaminococcaceae</taxon>
        <taxon>Phascolarctobacterium</taxon>
    </lineage>
</organism>
<sequence length="386" mass="41535">MENKILEQIKKSETAMLDTLAQIVNIDSGYDALEGIDEVAHIIGDFLTPYGFEVQYIETPNAPTHVLAKRPRPGKKKVMLMGHMDTVFPKGTAAARPFRIEDGKAYGPGVMDMKAGIAISLYTVKALLDNGWDDTDLTLFFCGDEEPAHPLTDAVEWFKKEGLGKDAVFNMEPGRADGSVVIGRKGVIRPVLTVKGIAAHAGNEPEKGASAVLELCHKTIALHALTDLEVGTTYNVGVFNGGSLANIVADRAEARVDIRFKTAEEAEKAIKSVEAIAAKTYVANTTTTVTENRIEFMPLETTDGVQKLYGHLSKQAEKLGLPVPGALYVGGSADSAWTAMVGAPTLCGMGPQAVGAHSNNEYLFVPSMTERAQLLAMCIMHLDEMQ</sequence>
<dbReference type="InterPro" id="IPR036264">
    <property type="entry name" value="Bact_exopeptidase_dim_dom"/>
</dbReference>
<reference evidence="9 10" key="1">
    <citation type="journal article" date="2019" name="Nat. Med.">
        <title>A library of human gut bacterial isolates paired with longitudinal multiomics data enables mechanistic microbiome research.</title>
        <authorList>
            <person name="Poyet M."/>
            <person name="Groussin M."/>
            <person name="Gibbons S.M."/>
            <person name="Avila-Pacheco J."/>
            <person name="Jiang X."/>
            <person name="Kearney S.M."/>
            <person name="Perrotta A.R."/>
            <person name="Berdy B."/>
            <person name="Zhao S."/>
            <person name="Lieberman T.D."/>
            <person name="Swanson P.K."/>
            <person name="Smith M."/>
            <person name="Roesemann S."/>
            <person name="Alexander J.E."/>
            <person name="Rich S.A."/>
            <person name="Livny J."/>
            <person name="Vlamakis H."/>
            <person name="Clish C."/>
            <person name="Bullock K."/>
            <person name="Deik A."/>
            <person name="Scott J."/>
            <person name="Pierce K.A."/>
            <person name="Xavier R.J."/>
            <person name="Alm E.J."/>
        </authorList>
    </citation>
    <scope>NUCLEOTIDE SEQUENCE [LARGE SCALE GENOMIC DNA]</scope>
    <source>
        <strain evidence="7 10">BIOML-A13</strain>
        <strain evidence="8 9">BIOML-A3</strain>
    </source>
</reference>
<comment type="caution">
    <text evidence="7">The sequence shown here is derived from an EMBL/GenBank/DDBJ whole genome shotgun (WGS) entry which is preliminary data.</text>
</comment>
<dbReference type="PROSITE" id="PS00758">
    <property type="entry name" value="ARGE_DAPE_CPG2_1"/>
    <property type="match status" value="1"/>
</dbReference>
<evidence type="ECO:0000259" key="6">
    <source>
        <dbReference type="Pfam" id="PF07687"/>
    </source>
</evidence>
<dbReference type="InterPro" id="IPR011650">
    <property type="entry name" value="Peptidase_M20_dimer"/>
</dbReference>